<gene>
    <name evidence="1" type="ORF">LCGC14_1836880</name>
</gene>
<organism evidence="1">
    <name type="scientific">marine sediment metagenome</name>
    <dbReference type="NCBI Taxonomy" id="412755"/>
    <lineage>
        <taxon>unclassified sequences</taxon>
        <taxon>metagenomes</taxon>
        <taxon>ecological metagenomes</taxon>
    </lineage>
</organism>
<dbReference type="SUPFAM" id="SSF52833">
    <property type="entry name" value="Thioredoxin-like"/>
    <property type="match status" value="1"/>
</dbReference>
<evidence type="ECO:0000313" key="1">
    <source>
        <dbReference type="EMBL" id="KKL97198.1"/>
    </source>
</evidence>
<dbReference type="EMBL" id="LAZR01018225">
    <property type="protein sequence ID" value="KKL97198.1"/>
    <property type="molecule type" value="Genomic_DNA"/>
</dbReference>
<dbReference type="AlphaFoldDB" id="A0A0F9GEJ8"/>
<sequence>MKPNKVSITIISIPDCPPCDKLKIIIDDLLANNKFLKKYVTEVSIKRFSKKHNEFPVFQIYNNETGNLVYEVIGCYGQATVFWKLIKWIMPNGK</sequence>
<accession>A0A0F9GEJ8</accession>
<reference evidence="1" key="1">
    <citation type="journal article" date="2015" name="Nature">
        <title>Complex archaea that bridge the gap between prokaryotes and eukaryotes.</title>
        <authorList>
            <person name="Spang A."/>
            <person name="Saw J.H."/>
            <person name="Jorgensen S.L."/>
            <person name="Zaremba-Niedzwiedzka K."/>
            <person name="Martijn J."/>
            <person name="Lind A.E."/>
            <person name="van Eijk R."/>
            <person name="Schleper C."/>
            <person name="Guy L."/>
            <person name="Ettema T.J."/>
        </authorList>
    </citation>
    <scope>NUCLEOTIDE SEQUENCE</scope>
</reference>
<proteinExistence type="predicted"/>
<name>A0A0F9GEJ8_9ZZZZ</name>
<protein>
    <recommendedName>
        <fullName evidence="2">Thioredoxin-like fold domain-containing protein</fullName>
    </recommendedName>
</protein>
<evidence type="ECO:0008006" key="2">
    <source>
        <dbReference type="Google" id="ProtNLM"/>
    </source>
</evidence>
<comment type="caution">
    <text evidence="1">The sequence shown here is derived from an EMBL/GenBank/DDBJ whole genome shotgun (WGS) entry which is preliminary data.</text>
</comment>
<dbReference type="InterPro" id="IPR036249">
    <property type="entry name" value="Thioredoxin-like_sf"/>
</dbReference>